<keyword evidence="5" id="KW-1003">Cell membrane</keyword>
<keyword evidence="14" id="KW-0829">Tyrosine-protein kinase</keyword>
<keyword evidence="10" id="KW-0418">Kinase</keyword>
<evidence type="ECO:0000256" key="2">
    <source>
        <dbReference type="ARBA" id="ARBA00007316"/>
    </source>
</evidence>
<feature type="domain" description="Polysaccharide chain length determinant N-terminal" evidence="17">
    <location>
        <begin position="13"/>
        <end position="106"/>
    </location>
</feature>
<dbReference type="CDD" id="cd05387">
    <property type="entry name" value="BY-kinase"/>
    <property type="match status" value="1"/>
</dbReference>
<dbReference type="AlphaFoldDB" id="I3YZC7"/>
<keyword evidence="8 16" id="KW-0812">Transmembrane</keyword>
<dbReference type="InterPro" id="IPR050445">
    <property type="entry name" value="Bact_polysacc_biosynth/exp"/>
</dbReference>
<evidence type="ECO:0000256" key="5">
    <source>
        <dbReference type="ARBA" id="ARBA00022475"/>
    </source>
</evidence>
<feature type="domain" description="Tyrosine-protein kinase G-rich" evidence="19">
    <location>
        <begin position="441"/>
        <end position="513"/>
    </location>
</feature>
<dbReference type="EC" id="2.7.10.2" evidence="4"/>
<keyword evidence="6" id="KW-0997">Cell inner membrane</keyword>
<dbReference type="GO" id="GO:0005886">
    <property type="term" value="C:plasma membrane"/>
    <property type="evidence" value="ECO:0007669"/>
    <property type="project" value="UniProtKB-SubCell"/>
</dbReference>
<keyword evidence="12 16" id="KW-1133">Transmembrane helix</keyword>
<evidence type="ECO:0000259" key="19">
    <source>
        <dbReference type="Pfam" id="PF13807"/>
    </source>
</evidence>
<name>I3YZC7_AEQSU</name>
<evidence type="ECO:0000256" key="4">
    <source>
        <dbReference type="ARBA" id="ARBA00011903"/>
    </source>
</evidence>
<dbReference type="KEGG" id="asl:Aeqsu_2904"/>
<evidence type="ECO:0000256" key="16">
    <source>
        <dbReference type="SAM" id="Phobius"/>
    </source>
</evidence>
<dbReference type="GO" id="GO:0005524">
    <property type="term" value="F:ATP binding"/>
    <property type="evidence" value="ECO:0007669"/>
    <property type="project" value="UniProtKB-KW"/>
</dbReference>
<keyword evidence="21" id="KW-1185">Reference proteome</keyword>
<evidence type="ECO:0000256" key="7">
    <source>
        <dbReference type="ARBA" id="ARBA00022679"/>
    </source>
</evidence>
<evidence type="ECO:0000256" key="10">
    <source>
        <dbReference type="ARBA" id="ARBA00022777"/>
    </source>
</evidence>
<dbReference type="HOGENOM" id="CLU_009912_6_0_10"/>
<evidence type="ECO:0000256" key="14">
    <source>
        <dbReference type="ARBA" id="ARBA00023137"/>
    </source>
</evidence>
<dbReference type="PANTHER" id="PTHR32309">
    <property type="entry name" value="TYROSINE-PROTEIN KINASE"/>
    <property type="match status" value="1"/>
</dbReference>
<gene>
    <name evidence="20" type="ordered locus">Aeqsu_2904</name>
</gene>
<dbReference type="Proteomes" id="UP000006049">
    <property type="component" value="Chromosome"/>
</dbReference>
<protein>
    <recommendedName>
        <fullName evidence="4">non-specific protein-tyrosine kinase</fullName>
        <ecNumber evidence="4">2.7.10.2</ecNumber>
    </recommendedName>
</protein>
<dbReference type="InterPro" id="IPR025669">
    <property type="entry name" value="AAA_dom"/>
</dbReference>
<organism evidence="20 21">
    <name type="scientific">Aequorivita sublithincola (strain DSM 14238 / LMG 21431 / ACAM 643 / 9-3)</name>
    <dbReference type="NCBI Taxonomy" id="746697"/>
    <lineage>
        <taxon>Bacteria</taxon>
        <taxon>Pseudomonadati</taxon>
        <taxon>Bacteroidota</taxon>
        <taxon>Flavobacteriia</taxon>
        <taxon>Flavobacteriales</taxon>
        <taxon>Flavobacteriaceae</taxon>
        <taxon>Aequorivita</taxon>
    </lineage>
</organism>
<dbReference type="PANTHER" id="PTHR32309:SF13">
    <property type="entry name" value="FERRIC ENTEROBACTIN TRANSPORT PROTEIN FEPE"/>
    <property type="match status" value="1"/>
</dbReference>
<evidence type="ECO:0000256" key="13">
    <source>
        <dbReference type="ARBA" id="ARBA00023136"/>
    </source>
</evidence>
<evidence type="ECO:0000256" key="9">
    <source>
        <dbReference type="ARBA" id="ARBA00022741"/>
    </source>
</evidence>
<dbReference type="EMBL" id="CP003280">
    <property type="protein sequence ID" value="AFL82345.1"/>
    <property type="molecule type" value="Genomic_DNA"/>
</dbReference>
<evidence type="ECO:0000256" key="3">
    <source>
        <dbReference type="ARBA" id="ARBA00008883"/>
    </source>
</evidence>
<evidence type="ECO:0000256" key="6">
    <source>
        <dbReference type="ARBA" id="ARBA00022519"/>
    </source>
</evidence>
<evidence type="ECO:0000259" key="17">
    <source>
        <dbReference type="Pfam" id="PF02706"/>
    </source>
</evidence>
<dbReference type="Pfam" id="PF13614">
    <property type="entry name" value="AAA_31"/>
    <property type="match status" value="1"/>
</dbReference>
<keyword evidence="13 16" id="KW-0472">Membrane</keyword>
<comment type="catalytic activity">
    <reaction evidence="15">
        <text>L-tyrosyl-[protein] + ATP = O-phospho-L-tyrosyl-[protein] + ADP + H(+)</text>
        <dbReference type="Rhea" id="RHEA:10596"/>
        <dbReference type="Rhea" id="RHEA-COMP:10136"/>
        <dbReference type="Rhea" id="RHEA-COMP:20101"/>
        <dbReference type="ChEBI" id="CHEBI:15378"/>
        <dbReference type="ChEBI" id="CHEBI:30616"/>
        <dbReference type="ChEBI" id="CHEBI:46858"/>
        <dbReference type="ChEBI" id="CHEBI:61978"/>
        <dbReference type="ChEBI" id="CHEBI:456216"/>
        <dbReference type="EC" id="2.7.10.2"/>
    </reaction>
</comment>
<evidence type="ECO:0000256" key="8">
    <source>
        <dbReference type="ARBA" id="ARBA00022692"/>
    </source>
</evidence>
<dbReference type="SUPFAM" id="SSF52540">
    <property type="entry name" value="P-loop containing nucleoside triphosphate hydrolases"/>
    <property type="match status" value="1"/>
</dbReference>
<dbReference type="eggNOG" id="COG0489">
    <property type="taxonomic scope" value="Bacteria"/>
</dbReference>
<dbReference type="RefSeq" id="WP_014783594.1">
    <property type="nucleotide sequence ID" value="NC_018013.1"/>
</dbReference>
<evidence type="ECO:0000256" key="1">
    <source>
        <dbReference type="ARBA" id="ARBA00004429"/>
    </source>
</evidence>
<comment type="similarity">
    <text evidence="3">Belongs to the etk/wzc family.</text>
</comment>
<dbReference type="InterPro" id="IPR003856">
    <property type="entry name" value="LPS_length_determ_N"/>
</dbReference>
<dbReference type="OrthoDB" id="9794577at2"/>
<comment type="similarity">
    <text evidence="2">Belongs to the CpsD/CapB family.</text>
</comment>
<dbReference type="Gene3D" id="3.40.50.300">
    <property type="entry name" value="P-loop containing nucleotide triphosphate hydrolases"/>
    <property type="match status" value="1"/>
</dbReference>
<keyword evidence="7" id="KW-0808">Transferase</keyword>
<evidence type="ECO:0000256" key="15">
    <source>
        <dbReference type="ARBA" id="ARBA00051245"/>
    </source>
</evidence>
<evidence type="ECO:0000259" key="18">
    <source>
        <dbReference type="Pfam" id="PF13614"/>
    </source>
</evidence>
<dbReference type="NCBIfam" id="TIGR01007">
    <property type="entry name" value="eps_fam"/>
    <property type="match status" value="1"/>
</dbReference>
<comment type="subcellular location">
    <subcellularLocation>
        <location evidence="1">Cell inner membrane</location>
        <topology evidence="1">Multi-pass membrane protein</topology>
    </subcellularLocation>
</comment>
<evidence type="ECO:0000313" key="21">
    <source>
        <dbReference type="Proteomes" id="UP000006049"/>
    </source>
</evidence>
<feature type="domain" description="AAA" evidence="18">
    <location>
        <begin position="584"/>
        <end position="708"/>
    </location>
</feature>
<feature type="transmembrane region" description="Helical" evidence="16">
    <location>
        <begin position="26"/>
        <end position="45"/>
    </location>
</feature>
<proteinExistence type="inferred from homology"/>
<dbReference type="InterPro" id="IPR027417">
    <property type="entry name" value="P-loop_NTPase"/>
</dbReference>
<dbReference type="GO" id="GO:0004715">
    <property type="term" value="F:non-membrane spanning protein tyrosine kinase activity"/>
    <property type="evidence" value="ECO:0007669"/>
    <property type="project" value="UniProtKB-EC"/>
</dbReference>
<dbReference type="STRING" id="746697.Aeqsu_2904"/>
<dbReference type="Pfam" id="PF13807">
    <property type="entry name" value="GNVR"/>
    <property type="match status" value="1"/>
</dbReference>
<reference evidence="20 21" key="1">
    <citation type="submission" date="2012-06" db="EMBL/GenBank/DDBJ databases">
        <title>The complete genome of Aequorivita sublithincola DSM 14238.</title>
        <authorList>
            <consortium name="US DOE Joint Genome Institute (JGI-PGF)"/>
            <person name="Lucas S."/>
            <person name="Copeland A."/>
            <person name="Lapidus A."/>
            <person name="Goodwin L."/>
            <person name="Pitluck S."/>
            <person name="Peters L."/>
            <person name="Munk A.C.C."/>
            <person name="Kyrpides N."/>
            <person name="Mavromatis K."/>
            <person name="Pagani I."/>
            <person name="Ivanova N."/>
            <person name="Ovchinnikova G."/>
            <person name="Zeytun A."/>
            <person name="Detter J.C."/>
            <person name="Han C."/>
            <person name="Land M."/>
            <person name="Hauser L."/>
            <person name="Markowitz V."/>
            <person name="Cheng J.-F."/>
            <person name="Hugenholtz P."/>
            <person name="Woyke T."/>
            <person name="Wu D."/>
            <person name="Tindall B."/>
            <person name="Faehnrich R."/>
            <person name="Brambilla E."/>
            <person name="Klenk H.-P."/>
            <person name="Eisen J.A."/>
        </authorList>
    </citation>
    <scope>NUCLEOTIDE SEQUENCE [LARGE SCALE GENOMIC DNA]</scope>
    <source>
        <strain evidence="21">DSM 14238 / LMG 21431 / ACAM 643 / 9-3</strain>
    </source>
</reference>
<dbReference type="eggNOG" id="COG3206">
    <property type="taxonomic scope" value="Bacteria"/>
</dbReference>
<feature type="transmembrane region" description="Helical" evidence="16">
    <location>
        <begin position="492"/>
        <end position="511"/>
    </location>
</feature>
<keyword evidence="11" id="KW-0067">ATP-binding</keyword>
<dbReference type="InterPro" id="IPR032807">
    <property type="entry name" value="GNVR"/>
</dbReference>
<dbReference type="Pfam" id="PF02706">
    <property type="entry name" value="Wzz"/>
    <property type="match status" value="1"/>
</dbReference>
<dbReference type="InterPro" id="IPR005702">
    <property type="entry name" value="Wzc-like_C"/>
</dbReference>
<dbReference type="PATRIC" id="fig|746697.3.peg.2956"/>
<accession>I3YZC7</accession>
<evidence type="ECO:0000256" key="12">
    <source>
        <dbReference type="ARBA" id="ARBA00022989"/>
    </source>
</evidence>
<evidence type="ECO:0000256" key="11">
    <source>
        <dbReference type="ARBA" id="ARBA00022840"/>
    </source>
</evidence>
<evidence type="ECO:0000313" key="20">
    <source>
        <dbReference type="EMBL" id="AFL82345.1"/>
    </source>
</evidence>
<keyword evidence="9" id="KW-0547">Nucleotide-binding</keyword>
<sequence>MQDLPQNEIEEQELTLREQLESYLRYWPWFVASVLVMLVGAYIYLRYTVPLYQVKATILIKDEKSNELSELAAFQDLGMSFSTSELNNELEILRSKTLTERVVDNLNLVVRYYKVGNIRDAEVFDNRPFDLKVIPNAGKKGTPNGFFYIAPISTTQYTLKSEGQRGETYAFGKPINFPWGTIVVSPNLAVLNENLENTELRVLIQNRDAVVGSLRSGITASQVSNGSSVILLQLVSPVPEKARAILNELIQQYNEDAINDRNMVSRNTANFIQSRLEIITGELDSVETGKVEFKEENRLTDITAEGQMFLQDASTFNKLQLEVETQIALVNTMEEYLKNGNTADLLPANLGVEKEGFTSQVANYNQLILERNKLMQSSTAKNPLVIGLDKQIGEMRQNIRASLSNVKNGLQIQRGRLRGQEARIGGEISAIPRKEKQFRSISRQQEIKEALYLYLLQKREETAISLAVTTPKAKVVDSAYSQGGPVSPKRQIILLAALILGLILPFLVIYIKQLLDNKIRNRAYVERKGGSIPIVGEIPELSKKDEELIKENDYSVLAESFRILRTNLQYLVLNKQEKTANGKAIFVTSTVKGEGKTFVSANLAITLANSGAKVILVGADIRNPQLQRYIDGSFENKGVVEYLVYKDTDIHNYLQPSKTIKNLWLMVSGTIPPNPAELWMQDRAGELFAELVKDFDYVVVDTAPSMLVTDTLLINQYADITLYTLRAGYTEKKLLGFPLENERNKKLKNVAFVLNNVSMANFGYGNKYGYTYGQQKVSFWQKIFNR</sequence>